<evidence type="ECO:0000313" key="2">
    <source>
        <dbReference type="Proteomes" id="UP000283482"/>
    </source>
</evidence>
<sequence>MIFNKNKNGAKELRELTGSYYANNSFSKISGDIEVATEELTVLIGEPVMQLAEKYYQNGEDNELVRKVQRPIAIMATLRMYQKNDLSHEDDGRKFKMATDNSEKLPWEWQLDRDDALHLEEYYRSVDALIRYLNKTGLQEWMQTDTYKLTQRLIIRNGNSFDMYFPIEKSERTFLVLVPFIREAQRLKVERAYGDGWDELLAEKAVPESDVHYAACMAVALFAMAAALRRLPLRIFPSGVIRGYMAKNGMADSRIADTDDIVRVAEWMEDDAAVWLDEMKRVRDGIIPVYDLIPKNDERNKYCRL</sequence>
<dbReference type="InterPro" id="IPR046558">
    <property type="entry name" value="DUF6712"/>
</dbReference>
<name>A0A413UV76_BACSE</name>
<reference evidence="1 2" key="1">
    <citation type="submission" date="2018-08" db="EMBL/GenBank/DDBJ databases">
        <title>A genome reference for cultivated species of the human gut microbiota.</title>
        <authorList>
            <person name="Zou Y."/>
            <person name="Xue W."/>
            <person name="Luo G."/>
        </authorList>
    </citation>
    <scope>NUCLEOTIDE SEQUENCE [LARGE SCALE GENOMIC DNA]</scope>
    <source>
        <strain evidence="1 2">AM40-34</strain>
    </source>
</reference>
<dbReference type="EMBL" id="QSGN01000061">
    <property type="protein sequence ID" value="RHB23503.1"/>
    <property type="molecule type" value="Genomic_DNA"/>
</dbReference>
<dbReference type="Pfam" id="PF20459">
    <property type="entry name" value="DUF6712"/>
    <property type="match status" value="2"/>
</dbReference>
<gene>
    <name evidence="1" type="ORF">DW889_16045</name>
</gene>
<dbReference type="AlphaFoldDB" id="A0A413UV76"/>
<protein>
    <submittedName>
        <fullName evidence="1">Uncharacterized protein</fullName>
    </submittedName>
</protein>
<organism evidence="1 2">
    <name type="scientific">Bacteroides stercoris</name>
    <dbReference type="NCBI Taxonomy" id="46506"/>
    <lineage>
        <taxon>Bacteria</taxon>
        <taxon>Pseudomonadati</taxon>
        <taxon>Bacteroidota</taxon>
        <taxon>Bacteroidia</taxon>
        <taxon>Bacteroidales</taxon>
        <taxon>Bacteroidaceae</taxon>
        <taxon>Bacteroides</taxon>
    </lineage>
</organism>
<dbReference type="RefSeq" id="WP_117907857.1">
    <property type="nucleotide sequence ID" value="NZ_QSGN01000061.1"/>
</dbReference>
<evidence type="ECO:0000313" key="1">
    <source>
        <dbReference type="EMBL" id="RHB23503.1"/>
    </source>
</evidence>
<dbReference type="Proteomes" id="UP000283482">
    <property type="component" value="Unassembled WGS sequence"/>
</dbReference>
<accession>A0A413UV76</accession>
<comment type="caution">
    <text evidence="1">The sequence shown here is derived from an EMBL/GenBank/DDBJ whole genome shotgun (WGS) entry which is preliminary data.</text>
</comment>
<proteinExistence type="predicted"/>